<gene>
    <name evidence="1" type="ORF">EDC30_107133</name>
</gene>
<dbReference type="AlphaFoldDB" id="A0A4R3HT01"/>
<organism evidence="1 2">
    <name type="scientific">Paucimonas lemoignei</name>
    <name type="common">Pseudomonas lemoignei</name>
    <dbReference type="NCBI Taxonomy" id="29443"/>
    <lineage>
        <taxon>Bacteria</taxon>
        <taxon>Pseudomonadati</taxon>
        <taxon>Pseudomonadota</taxon>
        <taxon>Betaproteobacteria</taxon>
        <taxon>Burkholderiales</taxon>
        <taxon>Burkholderiaceae</taxon>
        <taxon>Paucimonas</taxon>
    </lineage>
</organism>
<sequence length="66" mass="7173">MPEAEPEVEPVDDVPLEEVPEVPEVVQAVNANAQAMGTIHFFMRTPWSVSEDKSILANAKAVEVAI</sequence>
<dbReference type="Proteomes" id="UP000295382">
    <property type="component" value="Unassembled WGS sequence"/>
</dbReference>
<comment type="caution">
    <text evidence="1">The sequence shown here is derived from an EMBL/GenBank/DDBJ whole genome shotgun (WGS) entry which is preliminary data.</text>
</comment>
<reference evidence="1 2" key="1">
    <citation type="submission" date="2019-03" db="EMBL/GenBank/DDBJ databases">
        <title>Genomic Encyclopedia of Type Strains, Phase IV (KMG-IV): sequencing the most valuable type-strain genomes for metagenomic binning, comparative biology and taxonomic classification.</title>
        <authorList>
            <person name="Goeker M."/>
        </authorList>
    </citation>
    <scope>NUCLEOTIDE SEQUENCE [LARGE SCALE GENOMIC DNA]</scope>
    <source>
        <strain evidence="1 2">DSM 7445</strain>
    </source>
</reference>
<accession>A0A4R3HT01</accession>
<evidence type="ECO:0000313" key="2">
    <source>
        <dbReference type="Proteomes" id="UP000295382"/>
    </source>
</evidence>
<proteinExistence type="predicted"/>
<evidence type="ECO:0000313" key="1">
    <source>
        <dbReference type="EMBL" id="TCS36316.1"/>
    </source>
</evidence>
<dbReference type="RefSeq" id="WP_132259142.1">
    <property type="nucleotide sequence ID" value="NZ_SLZQ01000007.1"/>
</dbReference>
<name>A0A4R3HT01_PAULE</name>
<dbReference type="EMBL" id="SLZQ01000007">
    <property type="protein sequence ID" value="TCS36316.1"/>
    <property type="molecule type" value="Genomic_DNA"/>
</dbReference>
<keyword evidence="2" id="KW-1185">Reference proteome</keyword>
<protein>
    <submittedName>
        <fullName evidence="1">Uncharacterized protein</fullName>
    </submittedName>
</protein>